<sequence length="595" mass="65107">MRIEEGFQQTPFSDDAPYTTDPVIPDLLRRLFPQSVRAAVEPDIQSFEKEITTTIRAASHLVSPPQLTQYNQWGQRVDTLHTSEGWRILKAICHKEGLISISYAREHGEYSRVHAFTKILLMTGDGQVVFCPMSMTDGSARAIELYGTPTMKERVFPRLVSRDPSTAFTSGQWMTERPGGSDVSQTETTAFPASHAFEPLGTPYTLDGFKWFSSATDSNIAVALARTGTAAQGSRGLSLFLIPLRLPLFPPSGGPLPAPTSNNILVHRLKNKIGTHIVPTAELELRGSQGYLLGRVHDGVRCILPVLGITRIHSGVASLGALRKCLAIARSFATVRRIRSGTQLLVDTPLHVAELARVTLVYRALAHLAFGVIHLLGKTECGTASAEDVLRFRVLTPILKGFAAEKAVAAMEECMAALGGQGYMEENVIGRLIRDALVEKIWEGTITVLAVDVLRSIEKPGVLESFVNWAQSIIASVPDFLRAEFPSSLSDLSSALQDLSTAHTAPVPALVPRPAFMLISHVACAVYLLEHTVWAHVTGSVHRYIDAESFRRWVDEGGMKAAREEVARARREDVAVRGKADLVLVYGEHRAKTKL</sequence>
<gene>
    <name evidence="1" type="ORF">FA95DRAFT_1555752</name>
</gene>
<protein>
    <submittedName>
        <fullName evidence="1">Acyl-CoA dehydrogenase domain-containing protein</fullName>
    </submittedName>
</protein>
<evidence type="ECO:0000313" key="2">
    <source>
        <dbReference type="Proteomes" id="UP000814033"/>
    </source>
</evidence>
<accession>A0ACB8S2P5</accession>
<comment type="caution">
    <text evidence="1">The sequence shown here is derived from an EMBL/GenBank/DDBJ whole genome shotgun (WGS) entry which is preliminary data.</text>
</comment>
<dbReference type="EMBL" id="MU275862">
    <property type="protein sequence ID" value="KAI0050417.1"/>
    <property type="molecule type" value="Genomic_DNA"/>
</dbReference>
<proteinExistence type="predicted"/>
<organism evidence="1 2">
    <name type="scientific">Auriscalpium vulgare</name>
    <dbReference type="NCBI Taxonomy" id="40419"/>
    <lineage>
        <taxon>Eukaryota</taxon>
        <taxon>Fungi</taxon>
        <taxon>Dikarya</taxon>
        <taxon>Basidiomycota</taxon>
        <taxon>Agaricomycotina</taxon>
        <taxon>Agaricomycetes</taxon>
        <taxon>Russulales</taxon>
        <taxon>Auriscalpiaceae</taxon>
        <taxon>Auriscalpium</taxon>
    </lineage>
</organism>
<reference evidence="1" key="2">
    <citation type="journal article" date="2022" name="New Phytol.">
        <title>Evolutionary transition to the ectomycorrhizal habit in the genomes of a hyperdiverse lineage of mushroom-forming fungi.</title>
        <authorList>
            <person name="Looney B."/>
            <person name="Miyauchi S."/>
            <person name="Morin E."/>
            <person name="Drula E."/>
            <person name="Courty P.E."/>
            <person name="Kohler A."/>
            <person name="Kuo A."/>
            <person name="LaButti K."/>
            <person name="Pangilinan J."/>
            <person name="Lipzen A."/>
            <person name="Riley R."/>
            <person name="Andreopoulos W."/>
            <person name="He G."/>
            <person name="Johnson J."/>
            <person name="Nolan M."/>
            <person name="Tritt A."/>
            <person name="Barry K.W."/>
            <person name="Grigoriev I.V."/>
            <person name="Nagy L.G."/>
            <person name="Hibbett D."/>
            <person name="Henrissat B."/>
            <person name="Matheny P.B."/>
            <person name="Labbe J."/>
            <person name="Martin F.M."/>
        </authorList>
    </citation>
    <scope>NUCLEOTIDE SEQUENCE</scope>
    <source>
        <strain evidence="1">FP105234-sp</strain>
    </source>
</reference>
<name>A0ACB8S2P5_9AGAM</name>
<evidence type="ECO:0000313" key="1">
    <source>
        <dbReference type="EMBL" id="KAI0050417.1"/>
    </source>
</evidence>
<keyword evidence="2" id="KW-1185">Reference proteome</keyword>
<dbReference type="Proteomes" id="UP000814033">
    <property type="component" value="Unassembled WGS sequence"/>
</dbReference>
<reference evidence="1" key="1">
    <citation type="submission" date="2021-02" db="EMBL/GenBank/DDBJ databases">
        <authorList>
            <consortium name="DOE Joint Genome Institute"/>
            <person name="Ahrendt S."/>
            <person name="Looney B.P."/>
            <person name="Miyauchi S."/>
            <person name="Morin E."/>
            <person name="Drula E."/>
            <person name="Courty P.E."/>
            <person name="Chicoki N."/>
            <person name="Fauchery L."/>
            <person name="Kohler A."/>
            <person name="Kuo A."/>
            <person name="Labutti K."/>
            <person name="Pangilinan J."/>
            <person name="Lipzen A."/>
            <person name="Riley R."/>
            <person name="Andreopoulos W."/>
            <person name="He G."/>
            <person name="Johnson J."/>
            <person name="Barry K.W."/>
            <person name="Grigoriev I.V."/>
            <person name="Nagy L."/>
            <person name="Hibbett D."/>
            <person name="Henrissat B."/>
            <person name="Matheny P.B."/>
            <person name="Labbe J."/>
            <person name="Martin F."/>
        </authorList>
    </citation>
    <scope>NUCLEOTIDE SEQUENCE</scope>
    <source>
        <strain evidence="1">FP105234-sp</strain>
    </source>
</reference>